<evidence type="ECO:0000313" key="2">
    <source>
        <dbReference type="Proteomes" id="UP000044841"/>
    </source>
</evidence>
<sequence>MPSNLDGHVLLPPKLPPYLKSVYDLKPLVGIPKDDEVIAIHAVIRMAQKAIDIPGTGDPKLLAQLHEHLFDAQITKYKSRYMATVFPENTVYAPPILPAYVTIDLKPITGAPSEEEVIRVQTATRAYQHFANVPSMFDARVDMELSQHLFDIQMGKKNPAGSISQETLHLSSSRSVAQPSKLYEESNIAAINAGTGATAVEFDPPARTAEDFSLRDVIERSNQLIERSNTIAERTNQLVEGSNHLTESNKLAEKFHELLSKSNENSEKSNLLVEASTKYIERLGDILERINKVLVTIQHAIVRNHKGNTKYALDCLTNHNGETPGLSKTTKRWDLATLSENYASDSSTHIPTLIDGVAEDSHVPTALLADFLFFYGIEGNLCEKEPNPQLKPGKENPARERLRKYWASCLG</sequence>
<reference evidence="1 2" key="1">
    <citation type="submission" date="2015-07" db="EMBL/GenBank/DDBJ databases">
        <authorList>
            <person name="Noorani M."/>
        </authorList>
    </citation>
    <scope>NUCLEOTIDE SEQUENCE [LARGE SCALE GENOMIC DNA]</scope>
    <source>
        <strain evidence="1">BBA 69670</strain>
    </source>
</reference>
<dbReference type="AlphaFoldDB" id="A0A0K6FNR4"/>
<keyword evidence="2" id="KW-1185">Reference proteome</keyword>
<organism evidence="1 2">
    <name type="scientific">Rhizoctonia solani</name>
    <dbReference type="NCBI Taxonomy" id="456999"/>
    <lineage>
        <taxon>Eukaryota</taxon>
        <taxon>Fungi</taxon>
        <taxon>Dikarya</taxon>
        <taxon>Basidiomycota</taxon>
        <taxon>Agaricomycotina</taxon>
        <taxon>Agaricomycetes</taxon>
        <taxon>Cantharellales</taxon>
        <taxon>Ceratobasidiaceae</taxon>
        <taxon>Rhizoctonia</taxon>
    </lineage>
</organism>
<dbReference type="EMBL" id="CYGV01000169">
    <property type="protein sequence ID" value="CUA67634.1"/>
    <property type="molecule type" value="Genomic_DNA"/>
</dbReference>
<name>A0A0K6FNR4_9AGAM</name>
<accession>A0A0K6FNR4</accession>
<proteinExistence type="predicted"/>
<gene>
    <name evidence="1" type="ORF">RSOLAG22IIIB_07492</name>
</gene>
<evidence type="ECO:0008006" key="3">
    <source>
        <dbReference type="Google" id="ProtNLM"/>
    </source>
</evidence>
<protein>
    <recommendedName>
        <fullName evidence="3">Laminin domain protein</fullName>
    </recommendedName>
</protein>
<evidence type="ECO:0000313" key="1">
    <source>
        <dbReference type="EMBL" id="CUA67634.1"/>
    </source>
</evidence>
<dbReference type="Proteomes" id="UP000044841">
    <property type="component" value="Unassembled WGS sequence"/>
</dbReference>